<dbReference type="GO" id="GO:0046872">
    <property type="term" value="F:metal ion binding"/>
    <property type="evidence" value="ECO:0007669"/>
    <property type="project" value="UniProtKB-KW"/>
</dbReference>
<dbReference type="CDD" id="cd01335">
    <property type="entry name" value="Radical_SAM"/>
    <property type="match status" value="1"/>
</dbReference>
<gene>
    <name evidence="7" type="ORF">FYJ35_13660</name>
</gene>
<feature type="compositionally biased region" description="Basic and acidic residues" evidence="5">
    <location>
        <begin position="419"/>
        <end position="432"/>
    </location>
</feature>
<dbReference type="GO" id="GO:0003824">
    <property type="term" value="F:catalytic activity"/>
    <property type="evidence" value="ECO:0007669"/>
    <property type="project" value="InterPro"/>
</dbReference>
<dbReference type="SUPFAM" id="SSF102114">
    <property type="entry name" value="Radical SAM enzymes"/>
    <property type="match status" value="1"/>
</dbReference>
<name>A0A6L5X9T6_9FIRM</name>
<dbReference type="Proteomes" id="UP000481852">
    <property type="component" value="Unassembled WGS sequence"/>
</dbReference>
<dbReference type="SMART" id="SM00729">
    <property type="entry name" value="Elp3"/>
    <property type="match status" value="1"/>
</dbReference>
<dbReference type="InterPro" id="IPR013785">
    <property type="entry name" value="Aldolase_TIM"/>
</dbReference>
<evidence type="ECO:0000256" key="2">
    <source>
        <dbReference type="ARBA" id="ARBA00022723"/>
    </source>
</evidence>
<dbReference type="Pfam" id="PF04055">
    <property type="entry name" value="Radical_SAM"/>
    <property type="match status" value="1"/>
</dbReference>
<dbReference type="EMBL" id="VULZ01000021">
    <property type="protein sequence ID" value="MSS16058.1"/>
    <property type="molecule type" value="Genomic_DNA"/>
</dbReference>
<dbReference type="Pfam" id="PF13186">
    <property type="entry name" value="SPASM"/>
    <property type="match status" value="1"/>
</dbReference>
<dbReference type="Gene3D" id="3.20.20.70">
    <property type="entry name" value="Aldolase class I"/>
    <property type="match status" value="1"/>
</dbReference>
<organism evidence="7 8">
    <name type="scientific">Porcincola intestinalis</name>
    <dbReference type="NCBI Taxonomy" id="2606632"/>
    <lineage>
        <taxon>Bacteria</taxon>
        <taxon>Bacillati</taxon>
        <taxon>Bacillota</taxon>
        <taxon>Clostridia</taxon>
        <taxon>Lachnospirales</taxon>
        <taxon>Lachnospiraceae</taxon>
        <taxon>Porcincola</taxon>
    </lineage>
</organism>
<dbReference type="AlphaFoldDB" id="A0A6L5X9T6"/>
<evidence type="ECO:0000313" key="7">
    <source>
        <dbReference type="EMBL" id="MSS16058.1"/>
    </source>
</evidence>
<dbReference type="SFLD" id="SFLDG01386">
    <property type="entry name" value="main_SPASM_domain-containing"/>
    <property type="match status" value="1"/>
</dbReference>
<dbReference type="CDD" id="cd21128">
    <property type="entry name" value="SPASM_rSAM"/>
    <property type="match status" value="1"/>
</dbReference>
<dbReference type="SFLD" id="SFLDG01067">
    <property type="entry name" value="SPASM/twitch_domain_containing"/>
    <property type="match status" value="1"/>
</dbReference>
<evidence type="ECO:0000256" key="3">
    <source>
        <dbReference type="ARBA" id="ARBA00023004"/>
    </source>
</evidence>
<evidence type="ECO:0000256" key="1">
    <source>
        <dbReference type="ARBA" id="ARBA00022691"/>
    </source>
</evidence>
<dbReference type="InterPro" id="IPR006638">
    <property type="entry name" value="Elp3/MiaA/NifB-like_rSAM"/>
</dbReference>
<feature type="region of interest" description="Disordered" evidence="5">
    <location>
        <begin position="419"/>
        <end position="438"/>
    </location>
</feature>
<evidence type="ECO:0000313" key="8">
    <source>
        <dbReference type="Proteomes" id="UP000481852"/>
    </source>
</evidence>
<dbReference type="InterPro" id="IPR007197">
    <property type="entry name" value="rSAM"/>
</dbReference>
<dbReference type="PANTHER" id="PTHR43524">
    <property type="entry name" value="RADICAL SAM SUPERFAMILY PROTEIN"/>
    <property type="match status" value="1"/>
</dbReference>
<keyword evidence="3" id="KW-0408">Iron</keyword>
<dbReference type="GO" id="GO:0051536">
    <property type="term" value="F:iron-sulfur cluster binding"/>
    <property type="evidence" value="ECO:0007669"/>
    <property type="project" value="UniProtKB-KW"/>
</dbReference>
<dbReference type="PROSITE" id="PS51918">
    <property type="entry name" value="RADICAL_SAM"/>
    <property type="match status" value="1"/>
</dbReference>
<dbReference type="SFLD" id="SFLDS00029">
    <property type="entry name" value="Radical_SAM"/>
    <property type="match status" value="1"/>
</dbReference>
<evidence type="ECO:0000259" key="6">
    <source>
        <dbReference type="PROSITE" id="PS51918"/>
    </source>
</evidence>
<evidence type="ECO:0000256" key="5">
    <source>
        <dbReference type="SAM" id="MobiDB-lite"/>
    </source>
</evidence>
<keyword evidence="8" id="KW-1185">Reference proteome</keyword>
<dbReference type="InterPro" id="IPR058240">
    <property type="entry name" value="rSAM_sf"/>
</dbReference>
<dbReference type="PANTHER" id="PTHR43524:SF1">
    <property type="entry name" value="RADICAL SAM SUPERFAMILY PROTEIN"/>
    <property type="match status" value="1"/>
</dbReference>
<comment type="caution">
    <text evidence="7">The sequence shown here is derived from an EMBL/GenBank/DDBJ whole genome shotgun (WGS) entry which is preliminary data.</text>
</comment>
<proteinExistence type="predicted"/>
<keyword evidence="4" id="KW-0411">Iron-sulfur</keyword>
<dbReference type="InterPro" id="IPR023885">
    <property type="entry name" value="4Fe4S-binding_SPASM_dom"/>
</dbReference>
<reference evidence="7 8" key="1">
    <citation type="submission" date="2019-08" db="EMBL/GenBank/DDBJ databases">
        <title>In-depth cultivation of the pig gut microbiome towards novel bacterial diversity and tailored functional studies.</title>
        <authorList>
            <person name="Wylensek D."/>
            <person name="Hitch T.C.A."/>
            <person name="Clavel T."/>
        </authorList>
    </citation>
    <scope>NUCLEOTIDE SEQUENCE [LARGE SCALE GENOMIC DNA]</scope>
    <source>
        <strain evidence="7 8">Oil+RF-744-WCA-WT-11</strain>
    </source>
</reference>
<protein>
    <submittedName>
        <fullName evidence="7">Radical SAM protein</fullName>
    </submittedName>
</protein>
<keyword evidence="1" id="KW-0949">S-adenosyl-L-methionine</keyword>
<accession>A0A6L5X9T6</accession>
<feature type="domain" description="Radical SAM core" evidence="6">
    <location>
        <begin position="76"/>
        <end position="287"/>
    </location>
</feature>
<evidence type="ECO:0000256" key="4">
    <source>
        <dbReference type="ARBA" id="ARBA00023014"/>
    </source>
</evidence>
<keyword evidence="2" id="KW-0479">Metal-binding</keyword>
<sequence length="438" mass="50356">MMQFIDLAQKFIGDTWDPAAYDRMRDAIATTDTKWYKYISGLFDDITPKQMKALAVNVGYEAGIRGYKQTRQMAEKYNCNVPWVILMDPTSACNLRCTGCWAAEYGHTLALTYEELESIVKQGRELGIHAYVMTGGEPMMRKKDIIRLAEEFQDCYFLFYTNGTLIDEEFCKEMVRVGNVSPNISIEGFEEANDSRRGKGTFDKIMHAMDLMKEYKCLFGASICYTSVNYKVVTSDEFLDMLIEKGCKMLWYFHYMPVGCGASTDLLLTPEEREYMIQRVRWIRGYHTGKPIMAIDFQNDGEYIHGCIAGGKYYLHINPNGDVEPCVFIHYSSANIKNQTLLEALQQPLFMEYRKNQPFNHNYLQPCPMLENPEKLRAMVKASGAKSTDMEAPEDVDALCDKCEDYAKKWAPVAEKQWEEKHFTRSDGKEEGSMQAVK</sequence>